<proteinExistence type="predicted"/>
<dbReference type="EMBL" id="JFDP01000049">
    <property type="protein sequence ID" value="KEZ23220.1"/>
    <property type="molecule type" value="Genomic_DNA"/>
</dbReference>
<dbReference type="AlphaFoldDB" id="A0A084EZ28"/>
<accession>A0A084EZ28</accession>
<reference evidence="2 3" key="1">
    <citation type="submission" date="2014-02" db="EMBL/GenBank/DDBJ databases">
        <title>Genome sequence of Ureaplasma diversum strain 246.</title>
        <authorList>
            <person name="Sirand-Pugnet P."/>
            <person name="Breton M."/>
            <person name="Dordet-Frisoni E."/>
            <person name="Baranowski E."/>
            <person name="Barre A."/>
            <person name="Couture C."/>
            <person name="Dupuy V."/>
            <person name="Gaurivaud P."/>
            <person name="Jacob D."/>
            <person name="Lemaitre C."/>
            <person name="Manso-Silvan L."/>
            <person name="Nikolski M."/>
            <person name="Nouvel L.-X."/>
            <person name="Poumarat F."/>
            <person name="Tardy F."/>
            <person name="Thebault P."/>
            <person name="Theil S."/>
            <person name="Citti C."/>
            <person name="Thiaucourt F."/>
            <person name="Blanchard A."/>
        </authorList>
    </citation>
    <scope>NUCLEOTIDE SEQUENCE [LARGE SCALE GENOMIC DNA]</scope>
    <source>
        <strain evidence="2 3">NCTC 246</strain>
    </source>
</reference>
<feature type="region of interest" description="Disordered" evidence="1">
    <location>
        <begin position="301"/>
        <end position="348"/>
    </location>
</feature>
<dbReference type="Proteomes" id="UP000028537">
    <property type="component" value="Unassembled WGS sequence"/>
</dbReference>
<gene>
    <name evidence="2" type="ORF">UDIV_3840</name>
</gene>
<keyword evidence="3" id="KW-1185">Reference proteome</keyword>
<name>A0A084EZ28_9BACT</name>
<dbReference type="RefSeq" id="WP_038102707.1">
    <property type="nucleotide sequence ID" value="NZ_JFDP01000049.1"/>
</dbReference>
<comment type="caution">
    <text evidence="2">The sequence shown here is derived from an EMBL/GenBank/DDBJ whole genome shotgun (WGS) entry which is preliminary data.</text>
</comment>
<feature type="compositionally biased region" description="Basic and acidic residues" evidence="1">
    <location>
        <begin position="335"/>
        <end position="348"/>
    </location>
</feature>
<protein>
    <submittedName>
        <fullName evidence="2">Uncharacterized protein</fullName>
    </submittedName>
</protein>
<organism evidence="2 3">
    <name type="scientific">Ureaplasma diversum NCTC 246</name>
    <dbReference type="NCBI Taxonomy" id="1188241"/>
    <lineage>
        <taxon>Bacteria</taxon>
        <taxon>Bacillati</taxon>
        <taxon>Mycoplasmatota</taxon>
        <taxon>Mycoplasmoidales</taxon>
        <taxon>Mycoplasmoidaceae</taxon>
        <taxon>Ureaplasma</taxon>
    </lineage>
</organism>
<evidence type="ECO:0000256" key="1">
    <source>
        <dbReference type="SAM" id="MobiDB-lite"/>
    </source>
</evidence>
<evidence type="ECO:0000313" key="2">
    <source>
        <dbReference type="EMBL" id="KEZ23220.1"/>
    </source>
</evidence>
<evidence type="ECO:0000313" key="3">
    <source>
        <dbReference type="Proteomes" id="UP000028537"/>
    </source>
</evidence>
<dbReference type="OrthoDB" id="398854at2"/>
<sequence>MDSQEIAKRIKEQFENTLEQSTFSVNVVLNNSHRYKNYLETEASLGFNFSPRNTALATCNLSSITPKLLKSFSDWKELGASIKKDSNALKLILSSELQFVKTKNANNEEKLIPVKKFTNEELANFAPSDFISKQTFNVVNVFDISQINWPRDKFPPRTKNTPFDKLKFSNVEELNTTLREILRYPTTNENTNVIDTLNDYITKEIDKSNITIPETTDVEKFKEATKEALLFQFATILKQRKPLDVEKIRNVINTEELLKVKHQFGKAIHNQLSTSINQYLSTKEKSTEEQEPVFNNWQVNGREVEEEEQEEKKVENTQFNDTEDFWKTFSLDDEEPKKEDENPKGMRM</sequence>